<proteinExistence type="predicted"/>
<dbReference type="InterPro" id="IPR010272">
    <property type="entry name" value="T6SS_TssF"/>
</dbReference>
<evidence type="ECO:0000313" key="1">
    <source>
        <dbReference type="EMBL" id="AKH62621.1"/>
    </source>
</evidence>
<dbReference type="Pfam" id="PF05947">
    <property type="entry name" value="T6SS_TssF"/>
    <property type="match status" value="1"/>
</dbReference>
<accession>A0A0F7LL75</accession>
<dbReference type="EMBL" id="CP011104">
    <property type="protein sequence ID" value="AKH62621.1"/>
    <property type="molecule type" value="Genomic_DNA"/>
</dbReference>
<keyword evidence="2" id="KW-1185">Reference proteome</keyword>
<dbReference type="PATRIC" id="fig|230089.6.peg.885"/>
<dbReference type="KEGG" id="ptt:VY86_03960"/>
<sequence length="144" mass="16682">MWLDVHLCDIQLRTQDKAITLDGGYPVPALWGTERRVDILPTKKTLPFSILQLMMEYYYMPHVRDFVTINIKNERPLVRLNDDRTFELILRFKGSLELTDIAQTFLLDCVPVRQLEQMTSAAIPINNGISRYEISLKPTHSGAY</sequence>
<name>A0A0F7LL75_9GAMM</name>
<evidence type="ECO:0000313" key="2">
    <source>
        <dbReference type="Proteomes" id="UP000034866"/>
    </source>
</evidence>
<organism evidence="1 2">
    <name type="scientific">Photorhabdus thracensis</name>
    <dbReference type="NCBI Taxonomy" id="230089"/>
    <lineage>
        <taxon>Bacteria</taxon>
        <taxon>Pseudomonadati</taxon>
        <taxon>Pseudomonadota</taxon>
        <taxon>Gammaproteobacteria</taxon>
        <taxon>Enterobacterales</taxon>
        <taxon>Morganellaceae</taxon>
        <taxon>Photorhabdus</taxon>
    </lineage>
</organism>
<reference evidence="2" key="2">
    <citation type="submission" date="2015-03" db="EMBL/GenBank/DDBJ databases">
        <title>Genome sequence of Azospirillum thiophilum strain DSM 21654T.</title>
        <authorList>
            <person name="Kwak Y."/>
            <person name="Shin J.-H."/>
        </authorList>
    </citation>
    <scope>NUCLEOTIDE SEQUENCE [LARGE SCALE GENOMIC DNA]</scope>
    <source>
        <strain evidence="2">DSM 15199</strain>
    </source>
</reference>
<dbReference type="STRING" id="230089.VY86_03960"/>
<gene>
    <name evidence="1" type="ORF">VY86_03960</name>
</gene>
<dbReference type="AlphaFoldDB" id="A0A0F7LL75"/>
<reference evidence="1 2" key="1">
    <citation type="journal article" date="2015" name="J. Biotechnol.">
        <title>Complete genome sequence of Photorhabdus temperata subsp. thracensis 39-8(T), an entomopathogenic bacterium for the improved commercial bioinsecticide.</title>
        <authorList>
            <person name="Kwak Y."/>
            <person name="Shin J.H."/>
        </authorList>
    </citation>
    <scope>NUCLEOTIDE SEQUENCE [LARGE SCALE GENOMIC DNA]</scope>
    <source>
        <strain evidence="1 2">DSM 15199</strain>
    </source>
</reference>
<protein>
    <submittedName>
        <fullName evidence="1">Uncharacterized protein</fullName>
    </submittedName>
</protein>
<dbReference type="Proteomes" id="UP000034866">
    <property type="component" value="Chromosome"/>
</dbReference>